<dbReference type="Proteomes" id="UP001295423">
    <property type="component" value="Unassembled WGS sequence"/>
</dbReference>
<feature type="region of interest" description="Disordered" evidence="1">
    <location>
        <begin position="173"/>
        <end position="204"/>
    </location>
</feature>
<feature type="compositionally biased region" description="Basic and acidic residues" evidence="1">
    <location>
        <begin position="178"/>
        <end position="190"/>
    </location>
</feature>
<protein>
    <submittedName>
        <fullName evidence="2">Uncharacterized protein</fullName>
    </submittedName>
</protein>
<organism evidence="2 3">
    <name type="scientific">Cylindrotheca closterium</name>
    <dbReference type="NCBI Taxonomy" id="2856"/>
    <lineage>
        <taxon>Eukaryota</taxon>
        <taxon>Sar</taxon>
        <taxon>Stramenopiles</taxon>
        <taxon>Ochrophyta</taxon>
        <taxon>Bacillariophyta</taxon>
        <taxon>Bacillariophyceae</taxon>
        <taxon>Bacillariophycidae</taxon>
        <taxon>Bacillariales</taxon>
        <taxon>Bacillariaceae</taxon>
        <taxon>Cylindrotheca</taxon>
    </lineage>
</organism>
<keyword evidence="3" id="KW-1185">Reference proteome</keyword>
<gene>
    <name evidence="2" type="ORF">CYCCA115_LOCUS11093</name>
</gene>
<evidence type="ECO:0000313" key="3">
    <source>
        <dbReference type="Proteomes" id="UP001295423"/>
    </source>
</evidence>
<dbReference type="EMBL" id="CAKOGP040001725">
    <property type="protein sequence ID" value="CAJ1947331.1"/>
    <property type="molecule type" value="Genomic_DNA"/>
</dbReference>
<name>A0AAD2FNE9_9STRA</name>
<evidence type="ECO:0000256" key="1">
    <source>
        <dbReference type="SAM" id="MobiDB-lite"/>
    </source>
</evidence>
<accession>A0AAD2FNE9</accession>
<proteinExistence type="predicted"/>
<sequence length="204" mass="23109">MTAQSCTRTESDKLHKKRKSVVFKKASVGSPQNNASCLVHVHWIPPNSDEDIQARWHSKDEYQEIKNSLKSVVRAAYSNAKENLEVDWDHEDYCIRGLEIISPYTVKEQRERRQRLLAGVWNAQVRQWNEQDRIYDPEAIALASRKQTMTSACIARSFAVRDELAASKYYESRATGGAKEDNAVDTKVSLEEPSFSAMGNATAA</sequence>
<reference evidence="2" key="1">
    <citation type="submission" date="2023-08" db="EMBL/GenBank/DDBJ databases">
        <authorList>
            <person name="Audoor S."/>
            <person name="Bilcke G."/>
        </authorList>
    </citation>
    <scope>NUCLEOTIDE SEQUENCE</scope>
</reference>
<evidence type="ECO:0000313" key="2">
    <source>
        <dbReference type="EMBL" id="CAJ1947331.1"/>
    </source>
</evidence>
<comment type="caution">
    <text evidence="2">The sequence shown here is derived from an EMBL/GenBank/DDBJ whole genome shotgun (WGS) entry which is preliminary data.</text>
</comment>
<dbReference type="AlphaFoldDB" id="A0AAD2FNE9"/>